<dbReference type="OMA" id="MGLMQHY"/>
<dbReference type="OrthoDB" id="9973955at2759"/>
<evidence type="ECO:0000313" key="1">
    <source>
        <dbReference type="EMBL" id="OXA47312.1"/>
    </source>
</evidence>
<protein>
    <recommendedName>
        <fullName evidence="3">DUF4419 domain-containing protein</fullName>
    </recommendedName>
</protein>
<keyword evidence="2" id="KW-1185">Reference proteome</keyword>
<dbReference type="AlphaFoldDB" id="A0A226DP58"/>
<dbReference type="InterPro" id="IPR025533">
    <property type="entry name" value="DUF4419"/>
</dbReference>
<evidence type="ECO:0008006" key="3">
    <source>
        <dbReference type="Google" id="ProtNLM"/>
    </source>
</evidence>
<dbReference type="PANTHER" id="PTHR31252:SF11">
    <property type="entry name" value="DUF4419 DOMAIN-CONTAINING PROTEIN"/>
    <property type="match status" value="1"/>
</dbReference>
<reference evidence="1 2" key="1">
    <citation type="submission" date="2015-12" db="EMBL/GenBank/DDBJ databases">
        <title>The genome of Folsomia candida.</title>
        <authorList>
            <person name="Faddeeva A."/>
            <person name="Derks M.F."/>
            <person name="Anvar Y."/>
            <person name="Smit S."/>
            <person name="Van Straalen N."/>
            <person name="Roelofs D."/>
        </authorList>
    </citation>
    <scope>NUCLEOTIDE SEQUENCE [LARGE SCALE GENOMIC DNA]</scope>
    <source>
        <strain evidence="1 2">VU population</strain>
        <tissue evidence="1">Whole body</tissue>
    </source>
</reference>
<sequence>MNTSTKTRFRVTQNTAIPFSRDERKAMRLPNFENFPLFTELNCARVLKSTPLSDKTTLVERNGLVDTVLKCYNHHKNLILRPDDVWIAIMTQFSFYVNKNAEKLRTSFVDFEGKKTLKVDMGIATIDTIRYDEFVKLMGKTVDLNLTDCVVKDWILPTFSTTTVNDVISCGVIFMATMKKYFEYICQYTLCGIPEVVLEGSIADWMEIDKRIDKLMEFDGLGEWWAMLKEITQQFITAKEGKVDTKWWEKICDVEYYHGQMSGDVDKTWITGWITAFCYFDEEGNVLNYKKLEIQDIPLSYVKVDVILEEKLSKKRDPTVMFAGLVGMEWEEDGASFRPSVGWAIALRHRNNLLVPHEQFEIAH</sequence>
<dbReference type="PANTHER" id="PTHR31252">
    <property type="entry name" value="DUF4419 DOMAIN-CONTAINING PROTEIN"/>
    <property type="match status" value="1"/>
</dbReference>
<evidence type="ECO:0000313" key="2">
    <source>
        <dbReference type="Proteomes" id="UP000198287"/>
    </source>
</evidence>
<name>A0A226DP58_FOLCA</name>
<gene>
    <name evidence="1" type="ORF">Fcan01_17943</name>
</gene>
<accession>A0A226DP58</accession>
<dbReference type="Pfam" id="PF14388">
    <property type="entry name" value="DUF4419"/>
    <property type="match status" value="1"/>
</dbReference>
<organism evidence="1 2">
    <name type="scientific">Folsomia candida</name>
    <name type="common">Springtail</name>
    <dbReference type="NCBI Taxonomy" id="158441"/>
    <lineage>
        <taxon>Eukaryota</taxon>
        <taxon>Metazoa</taxon>
        <taxon>Ecdysozoa</taxon>
        <taxon>Arthropoda</taxon>
        <taxon>Hexapoda</taxon>
        <taxon>Collembola</taxon>
        <taxon>Entomobryomorpha</taxon>
        <taxon>Isotomoidea</taxon>
        <taxon>Isotomidae</taxon>
        <taxon>Proisotominae</taxon>
        <taxon>Folsomia</taxon>
    </lineage>
</organism>
<dbReference type="Proteomes" id="UP000198287">
    <property type="component" value="Unassembled WGS sequence"/>
</dbReference>
<dbReference type="EMBL" id="LNIX01000013">
    <property type="protein sequence ID" value="OXA47312.1"/>
    <property type="molecule type" value="Genomic_DNA"/>
</dbReference>
<comment type="caution">
    <text evidence="1">The sequence shown here is derived from an EMBL/GenBank/DDBJ whole genome shotgun (WGS) entry which is preliminary data.</text>
</comment>
<proteinExistence type="predicted"/>